<evidence type="ECO:0000313" key="2">
    <source>
        <dbReference type="Proteomes" id="UP000220768"/>
    </source>
</evidence>
<sequence length="62" mass="6487">MDAVWVLGSSSIMAEGGAGAGAIHGADACISIPFADLRLCYLSVSILIYQTDLPYVFGYAIM</sequence>
<comment type="caution">
    <text evidence="1">The sequence shown here is derived from an EMBL/GenBank/DDBJ whole genome shotgun (WGS) entry which is preliminary data.</text>
</comment>
<dbReference type="AlphaFoldDB" id="A0A2A6JBI0"/>
<accession>A0A2A6JBI0</accession>
<protein>
    <submittedName>
        <fullName evidence="1">Uncharacterized protein</fullName>
    </submittedName>
</protein>
<reference evidence="1 2" key="1">
    <citation type="submission" date="2017-09" db="EMBL/GenBank/DDBJ databases">
        <title>Comparative genomics of rhizobia isolated from Phaseolus vulgaris in China.</title>
        <authorList>
            <person name="Tong W."/>
        </authorList>
    </citation>
    <scope>NUCLEOTIDE SEQUENCE [LARGE SCALE GENOMIC DNA]</scope>
    <source>
        <strain evidence="1 2">C5</strain>
    </source>
</reference>
<name>A0A2A6JBI0_9HYPH</name>
<keyword evidence="2" id="KW-1185">Reference proteome</keyword>
<dbReference type="EMBL" id="NWSV01000007">
    <property type="protein sequence ID" value="PDT03579.1"/>
    <property type="molecule type" value="Genomic_DNA"/>
</dbReference>
<gene>
    <name evidence="1" type="ORF">CO666_13460</name>
</gene>
<evidence type="ECO:0000313" key="1">
    <source>
        <dbReference type="EMBL" id="PDT03579.1"/>
    </source>
</evidence>
<organism evidence="1 2">
    <name type="scientific">Rhizobium chutanense</name>
    <dbReference type="NCBI Taxonomy" id="2035448"/>
    <lineage>
        <taxon>Bacteria</taxon>
        <taxon>Pseudomonadati</taxon>
        <taxon>Pseudomonadota</taxon>
        <taxon>Alphaproteobacteria</taxon>
        <taxon>Hyphomicrobiales</taxon>
        <taxon>Rhizobiaceae</taxon>
        <taxon>Rhizobium/Agrobacterium group</taxon>
        <taxon>Rhizobium</taxon>
    </lineage>
</organism>
<proteinExistence type="predicted"/>
<dbReference type="Proteomes" id="UP000220768">
    <property type="component" value="Unassembled WGS sequence"/>
</dbReference>